<protein>
    <submittedName>
        <fullName evidence="3">KRAB-A domain containing 1</fullName>
    </submittedName>
</protein>
<name>A0ABK0L7E3_RAT</name>
<feature type="compositionally biased region" description="Basic and acidic residues" evidence="1">
    <location>
        <begin position="813"/>
        <end position="828"/>
    </location>
</feature>
<dbReference type="InterPro" id="IPR040095">
    <property type="entry name" value="KRBA1"/>
</dbReference>
<feature type="region of interest" description="Disordered" evidence="1">
    <location>
        <begin position="1022"/>
        <end position="1073"/>
    </location>
</feature>
<accession>A0ABK0L7E3</accession>
<feature type="compositionally biased region" description="Polar residues" evidence="1">
    <location>
        <begin position="507"/>
        <end position="518"/>
    </location>
</feature>
<feature type="compositionally biased region" description="Basic and acidic residues" evidence="1">
    <location>
        <begin position="1142"/>
        <end position="1154"/>
    </location>
</feature>
<dbReference type="PROSITE" id="PS50805">
    <property type="entry name" value="KRAB"/>
    <property type="match status" value="1"/>
</dbReference>
<dbReference type="Ensembl" id="ENSRNOT00000140896.1">
    <property type="protein sequence ID" value="ENSRNOP00000099987.1"/>
    <property type="gene ID" value="ENSRNOG00000007405.10"/>
</dbReference>
<sequence length="1154" mass="123706">MRSAGPTQRSQLCGSRCSESPGPASCRAELGRCPRGSRGSRCSLQLEPHRKLGGPRSREAEFRHGAPDTESRLYPQVPISFKDLAVRFSEEEWRLLQEGQREFYRDVMRENYETLVSVGTSELLPLSAFLSPAEAGGATAGENHQDKGQKPALEHSSQGEQPQQSLHLTALVQLVKEIPEFLFGEVKGAEDYSESGSTSLDGEQASPEVAVAVEACPPRGLISSLPESPASHPSLATTPTGSSTSSSLPGAWAQGSPLPAIETDDKPLSIEKEGVGVSGETFIHSPQSLGQSKSYLRQDRGSMGTGTLPENSPLQGLINCLKEILVPRPQHRGTVPDLPPSPPGLSMLKQTRAEVEAESLPCPVKTEAAPGDCPLQGLLNCLKEIPKAPDQRPSPSGASDLQLQEDPGKRHSGGMRHLQTPPPHPSHGAGNMLTTVKVEDGWAQSPPVPASCQLGRQGYSSHSIGDNREVRVPRWGPMALASRTSSSPLEALEACLKGIPPGGSSPLQSLAISWSRSPQPGDAGSQRFELQQQGSHSEEATREPLLPLSLQGYVREGPGIQGCGSQGAASTSFSSASSSDGDLDFRSPRSSQGQRLGKGYAPGNSPLQGLENCLREIPVPRPQAAWPCSSAVNRGLKRTEPRNWTGDREGLRGEASEPPHLRQRHGEVPSRSLHRGSPQTCTPTCHQVTSRPTWQWPQEETATMPSPLHRLENSLKGILPMRPLRFTCVTGPGPSPSPCSSSSFSSSDGEDLRPEPAFWQPPLQQKDHLPSCKDPVHLDPVSGASPRVNDNTCSAEDPERAEPRACSNLSAGRAEEKTHPPRREDGAERTCQPGPVSSAEGKEGKGEAAGHPWPAPQLEERSEPKGTEEDSRDLEPGQGQPSATARTHGKLFSGDLPEPPSKSPLPTTVLSKWSPTSLQPPCPCGRSLQQELHNLGTALTDKLDQLAVTLAGLTQEVATMRTQMDQLGRRPWSLGPKGKGSWRLPLPQRPRWINRLNHRHLPYWRQKGPTRPRPKILRTQAEGCKAGDHSGLPRGKGSLVPQLPPEASSVESSRPTCSSSQQISSTPGSHTVLTAHPSLEHTECYQNPLSPSVPTALVPLVASPTTSADPEPQAARGAAVSIPNQPKDPNSLLGDALSKDLWGGDHRDPRWGAH</sequence>
<feature type="domain" description="KRAB" evidence="2">
    <location>
        <begin position="79"/>
        <end position="151"/>
    </location>
</feature>
<gene>
    <name evidence="3" type="primary">Krba1</name>
</gene>
<dbReference type="PANTHER" id="PTHR22740">
    <property type="entry name" value="PROTEIN KRBA1"/>
    <property type="match status" value="1"/>
</dbReference>
<feature type="region of interest" description="Disordered" evidence="1">
    <location>
        <begin position="1"/>
        <end position="71"/>
    </location>
</feature>
<keyword evidence="4" id="KW-1185">Reference proteome</keyword>
<feature type="region of interest" description="Disordered" evidence="1">
    <location>
        <begin position="220"/>
        <end position="265"/>
    </location>
</feature>
<dbReference type="SUPFAM" id="SSF109640">
    <property type="entry name" value="KRAB domain (Kruppel-associated box)"/>
    <property type="match status" value="1"/>
</dbReference>
<feature type="compositionally biased region" description="Low complexity" evidence="1">
    <location>
        <begin position="566"/>
        <end position="580"/>
    </location>
</feature>
<feature type="region of interest" description="Disordered" evidence="1">
    <location>
        <begin position="727"/>
        <end position="925"/>
    </location>
</feature>
<dbReference type="Gene3D" id="6.10.140.140">
    <property type="match status" value="1"/>
</dbReference>
<feature type="compositionally biased region" description="Low complexity" evidence="1">
    <location>
        <begin position="31"/>
        <end position="43"/>
    </location>
</feature>
<feature type="compositionally biased region" description="Basic and acidic residues" evidence="1">
    <location>
        <begin position="858"/>
        <end position="875"/>
    </location>
</feature>
<feature type="compositionally biased region" description="Basic and acidic residues" evidence="1">
    <location>
        <begin position="765"/>
        <end position="777"/>
    </location>
</feature>
<dbReference type="Pfam" id="PF15287">
    <property type="entry name" value="KRBA1"/>
    <property type="match status" value="6"/>
</dbReference>
<dbReference type="RGD" id="1306967">
    <property type="gene designation" value="Krba1"/>
</dbReference>
<reference evidence="3" key="1">
    <citation type="submission" date="2024-01" db="EMBL/GenBank/DDBJ databases">
        <title>GRCr8: a new rat reference genome assembly contstructed from accurate long reads and long range scaffolding.</title>
        <authorList>
            <person name="Doris P.A."/>
            <person name="Kalbfleisch T."/>
            <person name="Li K."/>
            <person name="Howe K."/>
            <person name="Wood J."/>
        </authorList>
    </citation>
    <scope>NUCLEOTIDE SEQUENCE [LARGE SCALE GENOMIC DNA]</scope>
    <source>
        <strain evidence="3">Brown Norway</strain>
    </source>
</reference>
<dbReference type="SMART" id="SM01258">
    <property type="entry name" value="KRBA1"/>
    <property type="match status" value="6"/>
</dbReference>
<dbReference type="InterPro" id="IPR001909">
    <property type="entry name" value="KRAB"/>
</dbReference>
<dbReference type="PANTHER" id="PTHR22740:SF3">
    <property type="entry name" value="PROTEIN KRBA1"/>
    <property type="match status" value="1"/>
</dbReference>
<feature type="compositionally biased region" description="Basic and acidic residues" evidence="1">
    <location>
        <begin position="637"/>
        <end position="668"/>
    </location>
</feature>
<feature type="region of interest" description="Disordered" evidence="1">
    <location>
        <begin position="557"/>
        <end position="607"/>
    </location>
</feature>
<feature type="compositionally biased region" description="Basic and acidic residues" evidence="1">
    <location>
        <begin position="56"/>
        <end position="71"/>
    </location>
</feature>
<dbReference type="Pfam" id="PF01352">
    <property type="entry name" value="KRAB"/>
    <property type="match status" value="1"/>
</dbReference>
<feature type="region of interest" description="Disordered" evidence="1">
    <location>
        <begin position="507"/>
        <end position="545"/>
    </location>
</feature>
<feature type="compositionally biased region" description="Low complexity" evidence="1">
    <location>
        <begin position="738"/>
        <end position="747"/>
    </location>
</feature>
<feature type="region of interest" description="Disordered" evidence="1">
    <location>
        <begin position="1100"/>
        <end position="1154"/>
    </location>
</feature>
<evidence type="ECO:0000313" key="3">
    <source>
        <dbReference type="Ensembl" id="ENSRNOP00000099987.1"/>
    </source>
</evidence>
<feature type="region of interest" description="Disordered" evidence="1">
    <location>
        <begin position="135"/>
        <end position="163"/>
    </location>
</feature>
<evidence type="ECO:0000256" key="1">
    <source>
        <dbReference type="SAM" id="MobiDB-lite"/>
    </source>
</evidence>
<reference evidence="3" key="2">
    <citation type="submission" date="2025-08" db="UniProtKB">
        <authorList>
            <consortium name="Ensembl"/>
        </authorList>
    </citation>
    <scope>IDENTIFICATION</scope>
    <source>
        <strain evidence="3">Brown Norway</strain>
    </source>
</reference>
<dbReference type="Proteomes" id="UP000002494">
    <property type="component" value="Chromosome 4"/>
</dbReference>
<dbReference type="CDD" id="cd07765">
    <property type="entry name" value="KRAB_A-box"/>
    <property type="match status" value="1"/>
</dbReference>
<organism evidence="3 4">
    <name type="scientific">Rattus norvegicus</name>
    <name type="common">Rat</name>
    <dbReference type="NCBI Taxonomy" id="10116"/>
    <lineage>
        <taxon>Eukaryota</taxon>
        <taxon>Metazoa</taxon>
        <taxon>Chordata</taxon>
        <taxon>Craniata</taxon>
        <taxon>Vertebrata</taxon>
        <taxon>Euteleostomi</taxon>
        <taxon>Mammalia</taxon>
        <taxon>Eutheria</taxon>
        <taxon>Euarchontoglires</taxon>
        <taxon>Glires</taxon>
        <taxon>Rodentia</taxon>
        <taxon>Myomorpha</taxon>
        <taxon>Muroidea</taxon>
        <taxon>Muridae</taxon>
        <taxon>Murinae</taxon>
        <taxon>Rattus</taxon>
    </lineage>
</organism>
<evidence type="ECO:0000259" key="2">
    <source>
        <dbReference type="PROSITE" id="PS50805"/>
    </source>
</evidence>
<reference evidence="3" key="3">
    <citation type="submission" date="2025-09" db="UniProtKB">
        <authorList>
            <consortium name="Ensembl"/>
        </authorList>
    </citation>
    <scope>IDENTIFICATION</scope>
    <source>
        <strain evidence="3">Brown Norway</strain>
    </source>
</reference>
<dbReference type="SMART" id="SM00349">
    <property type="entry name" value="KRAB"/>
    <property type="match status" value="1"/>
</dbReference>
<evidence type="ECO:0000313" key="4">
    <source>
        <dbReference type="Proteomes" id="UP000002494"/>
    </source>
</evidence>
<proteinExistence type="predicted"/>
<dbReference type="InterPro" id="IPR036051">
    <property type="entry name" value="KRAB_dom_sf"/>
</dbReference>
<feature type="region of interest" description="Disordered" evidence="1">
    <location>
        <begin position="637"/>
        <end position="698"/>
    </location>
</feature>
<dbReference type="InterPro" id="IPR029317">
    <property type="entry name" value="KRBA1_rpt"/>
</dbReference>
<feature type="region of interest" description="Disordered" evidence="1">
    <location>
        <begin position="386"/>
        <end position="431"/>
    </location>
</feature>
<feature type="compositionally biased region" description="Polar residues" evidence="1">
    <location>
        <begin position="393"/>
        <end position="402"/>
    </location>
</feature>
<dbReference type="GeneTree" id="ENSGT00390000006211"/>
<feature type="compositionally biased region" description="Polar residues" evidence="1">
    <location>
        <begin position="677"/>
        <end position="698"/>
    </location>
</feature>
<feature type="compositionally biased region" description="Polar residues" evidence="1">
    <location>
        <begin position="904"/>
        <end position="917"/>
    </location>
</feature>
<feature type="compositionally biased region" description="Low complexity" evidence="1">
    <location>
        <begin position="234"/>
        <end position="251"/>
    </location>
</feature>
<feature type="compositionally biased region" description="Basic and acidic residues" evidence="1">
    <location>
        <begin position="143"/>
        <end position="153"/>
    </location>
</feature>
<feature type="compositionally biased region" description="Polar residues" evidence="1">
    <location>
        <begin position="1"/>
        <end position="13"/>
    </location>
</feature>
<feature type="compositionally biased region" description="Low complexity" evidence="1">
    <location>
        <begin position="1052"/>
        <end position="1069"/>
    </location>
</feature>